<dbReference type="EMBL" id="CZAL01000005">
    <property type="protein sequence ID" value="CUP07128.1"/>
    <property type="molecule type" value="Genomic_DNA"/>
</dbReference>
<organism evidence="1 2">
    <name type="scientific">Fusicatenibacter saccharivorans</name>
    <dbReference type="NCBI Taxonomy" id="1150298"/>
    <lineage>
        <taxon>Bacteria</taxon>
        <taxon>Bacillati</taxon>
        <taxon>Bacillota</taxon>
        <taxon>Clostridia</taxon>
        <taxon>Lachnospirales</taxon>
        <taxon>Lachnospiraceae</taxon>
        <taxon>Fusicatenibacter</taxon>
    </lineage>
</organism>
<proteinExistence type="predicted"/>
<evidence type="ECO:0000313" key="1">
    <source>
        <dbReference type="EMBL" id="CUP07128.1"/>
    </source>
</evidence>
<protein>
    <submittedName>
        <fullName evidence="1">Uncharacterized protein</fullName>
    </submittedName>
</protein>
<name>A0A174KBG9_9FIRM</name>
<sequence length="493" mass="57718">MRLLPGMDGFFYLSFPRKQVYWMVSENGRFESMKQKKEREKEISQWPWISMLPFGILAGYWGKREVRITAISEYGFQTRLAAPATAEQKNAPWELAFYDQKTAFYQRILLRDATFLQEKEEDFDVVYTFATEQEDYRNAVQHLALQYSQYIRWKMEDDDAALAEQMTGYPAEQDAFHLESLEGQKKVWFSGITKETFVALQNSAAGSGQPIELALELDRPEWYEAYLSMESAVFFDAYFRKNQIPDPPLFHPDRLYIGNAFCPHLAPKEEELFVMMDKACRESFAVTLVFPFLLEENLSETQARLQHLARWCEQKNKTIELVVNDWGTAHLAAQFPVFSLGLGVLLNKRKKDPRMAYKLGERILFEQNSVHAAFYQEYLKEEFRMERYEWESCGDTSTGKFPEGKNSLHLPFYQTNTSQYCPMYATCVEGSRGAQVPVRKCPRFCEEQAFLYPEHLRMVGRYNSLFGVDLDVWKRMEEMLKLRGVDRVVVNLL</sequence>
<gene>
    <name evidence="1" type="ORF">ERS852498_01180</name>
</gene>
<evidence type="ECO:0000313" key="2">
    <source>
        <dbReference type="Proteomes" id="UP000095709"/>
    </source>
</evidence>
<dbReference type="AlphaFoldDB" id="A0A174KBG9"/>
<accession>A0A174KBG9</accession>
<dbReference type="Proteomes" id="UP000095709">
    <property type="component" value="Unassembled WGS sequence"/>
</dbReference>
<reference evidence="1 2" key="1">
    <citation type="submission" date="2015-09" db="EMBL/GenBank/DDBJ databases">
        <authorList>
            <consortium name="Pathogen Informatics"/>
        </authorList>
    </citation>
    <scope>NUCLEOTIDE SEQUENCE [LARGE SCALE GENOMIC DNA]</scope>
    <source>
        <strain evidence="1 2">2789STDY5834885</strain>
    </source>
</reference>